<keyword evidence="1" id="KW-0732">Signal</keyword>
<dbReference type="Proteomes" id="UP000300142">
    <property type="component" value="Unassembled WGS sequence"/>
</dbReference>
<comment type="caution">
    <text evidence="2">The sequence shown here is derived from an EMBL/GenBank/DDBJ whole genome shotgun (WGS) entry which is preliminary data.</text>
</comment>
<keyword evidence="3" id="KW-1185">Reference proteome</keyword>
<evidence type="ECO:0008006" key="4">
    <source>
        <dbReference type="Google" id="ProtNLM"/>
    </source>
</evidence>
<evidence type="ECO:0000313" key="3">
    <source>
        <dbReference type="Proteomes" id="UP000300142"/>
    </source>
</evidence>
<name>A0A480A7V0_9CYAN</name>
<evidence type="ECO:0000313" key="2">
    <source>
        <dbReference type="EMBL" id="GCL39281.1"/>
    </source>
</evidence>
<accession>A0A480A7V0</accession>
<gene>
    <name evidence="2" type="ORF">SR1949_44060</name>
</gene>
<dbReference type="EMBL" id="BJCE01000233">
    <property type="protein sequence ID" value="GCL39281.1"/>
    <property type="molecule type" value="Genomic_DNA"/>
</dbReference>
<feature type="signal peptide" evidence="1">
    <location>
        <begin position="1"/>
        <end position="27"/>
    </location>
</feature>
<organism evidence="2 3">
    <name type="scientific">Sphaerospermopsis reniformis</name>
    <dbReference type="NCBI Taxonomy" id="531300"/>
    <lineage>
        <taxon>Bacteria</taxon>
        <taxon>Bacillati</taxon>
        <taxon>Cyanobacteriota</taxon>
        <taxon>Cyanophyceae</taxon>
        <taxon>Nostocales</taxon>
        <taxon>Aphanizomenonaceae</taxon>
        <taxon>Sphaerospermopsis</taxon>
    </lineage>
</organism>
<feature type="chain" id="PRO_5019857496" description="Filamentous hemagglutinin outer membrane protein" evidence="1">
    <location>
        <begin position="28"/>
        <end position="127"/>
    </location>
</feature>
<evidence type="ECO:0000256" key="1">
    <source>
        <dbReference type="SAM" id="SignalP"/>
    </source>
</evidence>
<proteinExistence type="predicted"/>
<reference evidence="3" key="1">
    <citation type="submission" date="2019-02" db="EMBL/GenBank/DDBJ databases">
        <title>Draft genome sequence of Sphaerospermopsis reniformis NIES-1949.</title>
        <authorList>
            <person name="Yamaguchi H."/>
            <person name="Suzuki S."/>
            <person name="Kawachi M."/>
        </authorList>
    </citation>
    <scope>NUCLEOTIDE SEQUENCE [LARGE SCALE GENOMIC DNA]</scope>
    <source>
        <strain evidence="3">NIES-1949</strain>
    </source>
</reference>
<dbReference type="RefSeq" id="WP_137668906.1">
    <property type="nucleotide sequence ID" value="NZ_BJCE01000233.1"/>
</dbReference>
<sequence>MLKIKSQLLVAAAVVAGSFGFANSAFAGEGGVAGAASFQLNAGQVTEASSAVAVGKSTAYAGAVTNGAGTEAFAAGNGGAITLNGNSVYIQSIAQDTALVNEQANQLDNNDVQIDVKVGTVKVINTP</sequence>
<dbReference type="AlphaFoldDB" id="A0A480A7V0"/>
<protein>
    <recommendedName>
        <fullName evidence="4">Filamentous hemagglutinin outer membrane protein</fullName>
    </recommendedName>
</protein>